<feature type="domain" description="DJ-1/PfpI" evidence="1">
    <location>
        <begin position="2"/>
        <end position="171"/>
    </location>
</feature>
<dbReference type="PANTHER" id="PTHR43130:SF14">
    <property type="entry name" value="DJ-1_PFPI DOMAIN-CONTAINING PROTEIN"/>
    <property type="match status" value="1"/>
</dbReference>
<sequence>MNIAIYIYDNAEVLDFSGPFEVFSTATRLAGSPELLKVFLVGETGHAVTARGGYSVNPAYGFHNHPAIDLLIVVGGVHTDEMKKTQVTDWIAATARKAQWVASVCTGAFLLAEAGVISDENVTTHWEDIPDLRARYPDLKVHEGRRWVDEGAIITSGGISAGIDMSLHLVSRLHSFELAESTARQMEFDWTKNRS</sequence>
<comment type="caution">
    <text evidence="2">The sequence shown here is derived from an EMBL/GenBank/DDBJ whole genome shotgun (WGS) entry which is preliminary data.</text>
</comment>
<reference evidence="2 3" key="1">
    <citation type="submission" date="2019-07" db="EMBL/GenBank/DDBJ databases">
        <title>The pathways for chlorine oxyanion respiration interact through the shared metabolite chlorate.</title>
        <authorList>
            <person name="Barnum T.P."/>
            <person name="Cheng Y."/>
            <person name="Hill K.A."/>
            <person name="Lucas L.N."/>
            <person name="Carlson H.K."/>
            <person name="Coates J.D."/>
        </authorList>
    </citation>
    <scope>NUCLEOTIDE SEQUENCE [LARGE SCALE GENOMIC DNA]</scope>
    <source>
        <strain evidence="2">BK-3</strain>
    </source>
</reference>
<evidence type="ECO:0000259" key="1">
    <source>
        <dbReference type="Pfam" id="PF01965"/>
    </source>
</evidence>
<dbReference type="CDD" id="cd03139">
    <property type="entry name" value="GATase1_PfpI_2"/>
    <property type="match status" value="1"/>
</dbReference>
<dbReference type="GO" id="GO:0006355">
    <property type="term" value="P:regulation of DNA-templated transcription"/>
    <property type="evidence" value="ECO:0007669"/>
    <property type="project" value="TreeGrafter"/>
</dbReference>
<dbReference type="EMBL" id="VMRY01000041">
    <property type="protein sequence ID" value="TVT54515.1"/>
    <property type="molecule type" value="Genomic_DNA"/>
</dbReference>
<dbReference type="PANTHER" id="PTHR43130">
    <property type="entry name" value="ARAC-FAMILY TRANSCRIPTIONAL REGULATOR"/>
    <property type="match status" value="1"/>
</dbReference>
<gene>
    <name evidence="2" type="ORF">FHK82_09970</name>
</gene>
<dbReference type="AlphaFoldDB" id="A0A558D0I9"/>
<dbReference type="Gene3D" id="3.40.50.880">
    <property type="match status" value="1"/>
</dbReference>
<dbReference type="Proteomes" id="UP000317355">
    <property type="component" value="Unassembled WGS sequence"/>
</dbReference>
<evidence type="ECO:0000313" key="3">
    <source>
        <dbReference type="Proteomes" id="UP000317355"/>
    </source>
</evidence>
<protein>
    <submittedName>
        <fullName evidence="2">DJ-1/PfpI family protein</fullName>
    </submittedName>
</protein>
<dbReference type="InterPro" id="IPR052158">
    <property type="entry name" value="INH-QAR"/>
</dbReference>
<dbReference type="InterPro" id="IPR002818">
    <property type="entry name" value="DJ-1/PfpI"/>
</dbReference>
<name>A0A558D0I9_9GAMM</name>
<proteinExistence type="predicted"/>
<dbReference type="SUPFAM" id="SSF52317">
    <property type="entry name" value="Class I glutamine amidotransferase-like"/>
    <property type="match status" value="1"/>
</dbReference>
<dbReference type="Pfam" id="PF01965">
    <property type="entry name" value="DJ-1_PfpI"/>
    <property type="match status" value="1"/>
</dbReference>
<dbReference type="InterPro" id="IPR029062">
    <property type="entry name" value="Class_I_gatase-like"/>
</dbReference>
<evidence type="ECO:0000313" key="2">
    <source>
        <dbReference type="EMBL" id="TVT54515.1"/>
    </source>
</evidence>
<organism evidence="2 3">
    <name type="scientific">Sedimenticola thiotaurini</name>
    <dbReference type="NCBI Taxonomy" id="1543721"/>
    <lineage>
        <taxon>Bacteria</taxon>
        <taxon>Pseudomonadati</taxon>
        <taxon>Pseudomonadota</taxon>
        <taxon>Gammaproteobacteria</taxon>
        <taxon>Chromatiales</taxon>
        <taxon>Sedimenticolaceae</taxon>
        <taxon>Sedimenticola</taxon>
    </lineage>
</organism>
<accession>A0A558D0I9</accession>